<dbReference type="AlphaFoldDB" id="A0A0A9HIM3"/>
<organism evidence="1">
    <name type="scientific">Arundo donax</name>
    <name type="common">Giant reed</name>
    <name type="synonym">Donax arundinaceus</name>
    <dbReference type="NCBI Taxonomy" id="35708"/>
    <lineage>
        <taxon>Eukaryota</taxon>
        <taxon>Viridiplantae</taxon>
        <taxon>Streptophyta</taxon>
        <taxon>Embryophyta</taxon>
        <taxon>Tracheophyta</taxon>
        <taxon>Spermatophyta</taxon>
        <taxon>Magnoliopsida</taxon>
        <taxon>Liliopsida</taxon>
        <taxon>Poales</taxon>
        <taxon>Poaceae</taxon>
        <taxon>PACMAD clade</taxon>
        <taxon>Arundinoideae</taxon>
        <taxon>Arundineae</taxon>
        <taxon>Arundo</taxon>
    </lineage>
</organism>
<sequence length="36" mass="3879">MGATYRATTGARCQQLLIFCGNISLVGFRVYPPCGL</sequence>
<evidence type="ECO:0000313" key="1">
    <source>
        <dbReference type="EMBL" id="JAE35649.1"/>
    </source>
</evidence>
<reference evidence="1" key="2">
    <citation type="journal article" date="2015" name="Data Brief">
        <title>Shoot transcriptome of the giant reed, Arundo donax.</title>
        <authorList>
            <person name="Barrero R.A."/>
            <person name="Guerrero F.D."/>
            <person name="Moolhuijzen P."/>
            <person name="Goolsby J.A."/>
            <person name="Tidwell J."/>
            <person name="Bellgard S.E."/>
            <person name="Bellgard M.I."/>
        </authorList>
    </citation>
    <scope>NUCLEOTIDE SEQUENCE</scope>
    <source>
        <tissue evidence="1">Shoot tissue taken approximately 20 cm above the soil surface</tissue>
    </source>
</reference>
<protein>
    <submittedName>
        <fullName evidence="1">Uncharacterized protein</fullName>
    </submittedName>
</protein>
<proteinExistence type="predicted"/>
<accession>A0A0A9HIM3</accession>
<reference evidence="1" key="1">
    <citation type="submission" date="2014-09" db="EMBL/GenBank/DDBJ databases">
        <authorList>
            <person name="Magalhaes I.L.F."/>
            <person name="Oliveira U."/>
            <person name="Santos F.R."/>
            <person name="Vidigal T.H.D.A."/>
            <person name="Brescovit A.D."/>
            <person name="Santos A.J."/>
        </authorList>
    </citation>
    <scope>NUCLEOTIDE SEQUENCE</scope>
    <source>
        <tissue evidence="1">Shoot tissue taken approximately 20 cm above the soil surface</tissue>
    </source>
</reference>
<name>A0A0A9HIM3_ARUDO</name>
<dbReference type="EMBL" id="GBRH01162247">
    <property type="protein sequence ID" value="JAE35649.1"/>
    <property type="molecule type" value="Transcribed_RNA"/>
</dbReference>